<dbReference type="InterPro" id="IPR036890">
    <property type="entry name" value="HATPase_C_sf"/>
</dbReference>
<name>A0A919KBF9_9ACTN</name>
<dbReference type="RefSeq" id="WP_203791615.1">
    <property type="nucleotide sequence ID" value="NZ_BOMV01000136.1"/>
</dbReference>
<organism evidence="1 2">
    <name type="scientific">Paractinoplanes rishiriensis</name>
    <dbReference type="NCBI Taxonomy" id="1050105"/>
    <lineage>
        <taxon>Bacteria</taxon>
        <taxon>Bacillati</taxon>
        <taxon>Actinomycetota</taxon>
        <taxon>Actinomycetes</taxon>
        <taxon>Micromonosporales</taxon>
        <taxon>Micromonosporaceae</taxon>
        <taxon>Paractinoplanes</taxon>
    </lineage>
</organism>
<sequence length="64" mass="7031">MPTHVDHEMTLTEVADLSRLRSVLHTWAVDHHFAGEPADDLVVAAVEVTANGLRHGEPPVRVRA</sequence>
<evidence type="ECO:0000313" key="1">
    <source>
        <dbReference type="EMBL" id="GIF02416.1"/>
    </source>
</evidence>
<comment type="caution">
    <text evidence="1">The sequence shown here is derived from an EMBL/GenBank/DDBJ whole genome shotgun (WGS) entry which is preliminary data.</text>
</comment>
<gene>
    <name evidence="1" type="ORF">Ari01nite_98800</name>
</gene>
<dbReference type="Proteomes" id="UP000636960">
    <property type="component" value="Unassembled WGS sequence"/>
</dbReference>
<evidence type="ECO:0008006" key="3">
    <source>
        <dbReference type="Google" id="ProtNLM"/>
    </source>
</evidence>
<proteinExistence type="predicted"/>
<protein>
    <recommendedName>
        <fullName evidence="3">Histidine kinase/HSP90-like ATPase domain-containing protein</fullName>
    </recommendedName>
</protein>
<keyword evidence="2" id="KW-1185">Reference proteome</keyword>
<dbReference type="AlphaFoldDB" id="A0A919KBF9"/>
<reference evidence="1" key="1">
    <citation type="submission" date="2021-01" db="EMBL/GenBank/DDBJ databases">
        <title>Whole genome shotgun sequence of Actinoplanes rishiriensis NBRC 108556.</title>
        <authorList>
            <person name="Komaki H."/>
            <person name="Tamura T."/>
        </authorList>
    </citation>
    <scope>NUCLEOTIDE SEQUENCE</scope>
    <source>
        <strain evidence="1">NBRC 108556</strain>
    </source>
</reference>
<dbReference type="Gene3D" id="3.30.565.10">
    <property type="entry name" value="Histidine kinase-like ATPase, C-terminal domain"/>
    <property type="match status" value="1"/>
</dbReference>
<evidence type="ECO:0000313" key="2">
    <source>
        <dbReference type="Proteomes" id="UP000636960"/>
    </source>
</evidence>
<dbReference type="EMBL" id="BOMV01000136">
    <property type="protein sequence ID" value="GIF02416.1"/>
    <property type="molecule type" value="Genomic_DNA"/>
</dbReference>
<accession>A0A919KBF9</accession>